<feature type="compositionally biased region" description="Basic and acidic residues" evidence="4">
    <location>
        <begin position="139"/>
        <end position="152"/>
    </location>
</feature>
<dbReference type="Gene3D" id="6.10.250.3180">
    <property type="match status" value="1"/>
</dbReference>
<comment type="subcellular location">
    <subcellularLocation>
        <location evidence="1 3">Nucleus</location>
    </subcellularLocation>
</comment>
<organism evidence="7 8">
    <name type="scientific">Nothobranchius furzeri</name>
    <name type="common">Turquoise killifish</name>
    <dbReference type="NCBI Taxonomy" id="105023"/>
    <lineage>
        <taxon>Eukaryota</taxon>
        <taxon>Metazoa</taxon>
        <taxon>Chordata</taxon>
        <taxon>Craniata</taxon>
        <taxon>Vertebrata</taxon>
        <taxon>Euteleostomi</taxon>
        <taxon>Actinopterygii</taxon>
        <taxon>Neopterygii</taxon>
        <taxon>Teleostei</taxon>
        <taxon>Neoteleostei</taxon>
        <taxon>Acanthomorphata</taxon>
        <taxon>Ovalentaria</taxon>
        <taxon>Atherinomorphae</taxon>
        <taxon>Cyprinodontiformes</taxon>
        <taxon>Nothobranchiidae</taxon>
        <taxon>Nothobranchius</taxon>
    </lineage>
</organism>
<evidence type="ECO:0000313" key="6">
    <source>
        <dbReference type="EMBL" id="KAF7221391.1"/>
    </source>
</evidence>
<feature type="compositionally biased region" description="Polar residues" evidence="4">
    <location>
        <begin position="598"/>
        <end position="607"/>
    </location>
</feature>
<feature type="domain" description="TFIIS N-terminal" evidence="5">
    <location>
        <begin position="6"/>
        <end position="80"/>
    </location>
</feature>
<dbReference type="InterPro" id="IPR010684">
    <property type="entry name" value="RNA_pol_II_trans_fac_SIII_A"/>
</dbReference>
<dbReference type="GeneTree" id="ENSGT00390000002428"/>
<dbReference type="PANTHER" id="PTHR15141:SF49">
    <property type="entry name" value="TFIIS N-TERMINAL DOMAIN-CONTAINING PROTEIN"/>
    <property type="match status" value="1"/>
</dbReference>
<dbReference type="AlphaFoldDB" id="A0A8C6LV34"/>
<evidence type="ECO:0000313" key="8">
    <source>
        <dbReference type="Proteomes" id="UP000694548"/>
    </source>
</evidence>
<dbReference type="InterPro" id="IPR003617">
    <property type="entry name" value="TFIIS/CRSP70_N_sub"/>
</dbReference>
<keyword evidence="6" id="KW-0251">Elongation factor</keyword>
<feature type="compositionally biased region" description="Basic residues" evidence="4">
    <location>
        <begin position="277"/>
        <end position="287"/>
    </location>
</feature>
<dbReference type="Pfam" id="PF06881">
    <property type="entry name" value="Elongin_A"/>
    <property type="match status" value="1"/>
</dbReference>
<dbReference type="InterPro" id="IPR035441">
    <property type="entry name" value="TFIIS/LEDGF_dom_sf"/>
</dbReference>
<dbReference type="SUPFAM" id="SSF47676">
    <property type="entry name" value="Conserved domain common to transcription factors TFIIS, elongin A, CRSP70"/>
    <property type="match status" value="1"/>
</dbReference>
<feature type="region of interest" description="Disordered" evidence="4">
    <location>
        <begin position="356"/>
        <end position="375"/>
    </location>
</feature>
<protein>
    <submittedName>
        <fullName evidence="7">Elongin A, like</fullName>
    </submittedName>
    <submittedName>
        <fullName evidence="6">Transcription elongation factor B polypeptide 3-like</fullName>
    </submittedName>
</protein>
<dbReference type="OrthoDB" id="21513at2759"/>
<dbReference type="GO" id="GO:0003746">
    <property type="term" value="F:translation elongation factor activity"/>
    <property type="evidence" value="ECO:0007669"/>
    <property type="project" value="UniProtKB-KW"/>
</dbReference>
<evidence type="ECO:0000256" key="3">
    <source>
        <dbReference type="PROSITE-ProRule" id="PRU00649"/>
    </source>
</evidence>
<evidence type="ECO:0000259" key="5">
    <source>
        <dbReference type="PROSITE" id="PS51319"/>
    </source>
</evidence>
<feature type="compositionally biased region" description="Low complexity" evidence="4">
    <location>
        <begin position="608"/>
        <end position="624"/>
    </location>
</feature>
<keyword evidence="2 3" id="KW-0539">Nucleus</keyword>
<reference evidence="7" key="2">
    <citation type="submission" date="2025-05" db="UniProtKB">
        <authorList>
            <consortium name="Ensembl"/>
        </authorList>
    </citation>
    <scope>IDENTIFICATION</scope>
</reference>
<dbReference type="PANTHER" id="PTHR15141">
    <property type="entry name" value="TRANSCRIPTION ELONGATION FACTOR B POLYPEPTIDE 3"/>
    <property type="match status" value="1"/>
</dbReference>
<feature type="compositionally biased region" description="Basic and acidic residues" evidence="4">
    <location>
        <begin position="213"/>
        <end position="276"/>
    </location>
</feature>
<evidence type="ECO:0000256" key="1">
    <source>
        <dbReference type="ARBA" id="ARBA00004123"/>
    </source>
</evidence>
<dbReference type="OMA" id="EYNPIYI"/>
<feature type="compositionally biased region" description="Basic and acidic residues" evidence="4">
    <location>
        <begin position="356"/>
        <end position="365"/>
    </location>
</feature>
<gene>
    <name evidence="7" type="primary">eloal</name>
    <name evidence="6" type="ORF">G4P62_018657</name>
</gene>
<dbReference type="GeneID" id="107396610"/>
<dbReference type="GO" id="GO:0006368">
    <property type="term" value="P:transcription elongation by RNA polymerase II"/>
    <property type="evidence" value="ECO:0007669"/>
    <property type="project" value="InterPro"/>
</dbReference>
<proteinExistence type="predicted"/>
<feature type="region of interest" description="Disordered" evidence="4">
    <location>
        <begin position="586"/>
        <end position="640"/>
    </location>
</feature>
<dbReference type="EMBL" id="JAAVVJ010000006">
    <property type="protein sequence ID" value="KAF7221391.1"/>
    <property type="molecule type" value="Genomic_DNA"/>
</dbReference>
<name>A0A8C6LV34_NOTFU</name>
<evidence type="ECO:0000256" key="2">
    <source>
        <dbReference type="ARBA" id="ARBA00023242"/>
    </source>
</evidence>
<feature type="region of interest" description="Disordered" evidence="4">
    <location>
        <begin position="109"/>
        <end position="327"/>
    </location>
</feature>
<dbReference type="Gene3D" id="1.20.930.10">
    <property type="entry name" value="Conserved domain common to transcription factors TFIIS, elongin A, CRSP70"/>
    <property type="match status" value="1"/>
</dbReference>
<dbReference type="Ensembl" id="ENSNFUT00015027241.1">
    <property type="protein sequence ID" value="ENSNFUP00015026064.1"/>
    <property type="gene ID" value="ENSNFUG00015012631.1"/>
</dbReference>
<dbReference type="InterPro" id="IPR017923">
    <property type="entry name" value="TFIIS_N"/>
</dbReference>
<feature type="compositionally biased region" description="Polar residues" evidence="4">
    <location>
        <begin position="203"/>
        <end position="212"/>
    </location>
</feature>
<dbReference type="PROSITE" id="PS51319">
    <property type="entry name" value="TFIIS_N"/>
    <property type="match status" value="1"/>
</dbReference>
<feature type="compositionally biased region" description="Polar residues" evidence="4">
    <location>
        <begin position="116"/>
        <end position="126"/>
    </location>
</feature>
<evidence type="ECO:0000313" key="7">
    <source>
        <dbReference type="Ensembl" id="ENSNFUP00015026064.1"/>
    </source>
</evidence>
<evidence type="ECO:0000256" key="4">
    <source>
        <dbReference type="SAM" id="MobiDB-lite"/>
    </source>
</evidence>
<dbReference type="Proteomes" id="UP000694548">
    <property type="component" value="Unassembled WGS sequence"/>
</dbReference>
<dbReference type="Pfam" id="PF08711">
    <property type="entry name" value="Med26"/>
    <property type="match status" value="1"/>
</dbReference>
<dbReference type="KEGG" id="nfu:107396610"/>
<keyword evidence="6" id="KW-0648">Protein biosynthesis</keyword>
<dbReference type="RefSeq" id="XP_015831871.3">
    <property type="nucleotide sequence ID" value="XM_015976385.3"/>
</dbReference>
<keyword evidence="8" id="KW-1185">Reference proteome</keyword>
<dbReference type="Proteomes" id="UP000822369">
    <property type="component" value="Chromosome 6"/>
</dbReference>
<accession>A0A8C6LV34</accession>
<reference evidence="6" key="1">
    <citation type="submission" date="2020-03" db="EMBL/GenBank/DDBJ databases">
        <title>Intra-Species Differences in Population Size shape Life History and Genome Evolution.</title>
        <authorList>
            <person name="Willemsen D."/>
            <person name="Cui R."/>
            <person name="Valenzano D.R."/>
        </authorList>
    </citation>
    <scope>NUCLEOTIDE SEQUENCE</scope>
    <source>
        <strain evidence="6">GRZ</strain>
        <tissue evidence="6">Whole</tissue>
    </source>
</reference>
<sequence>MARKSDVVKKILRFKLQLSDTTEPTTVLKILQKLKDLDITLDILAETGIGKTVNSFRRHKQAGEVAKSLVKGWKTLVPKQSSRHGEDGAFSESNLVKVDDLSCPDHGCSPVKDLHSNSSTPNGTDLDTSDEAPSKTQKKKAETEKRQLEEMIKKRKKNSENLKNQQENHRNLPKNILTSDTKFQADDSGVSKKKKKSCDNLLGSKNNCQNPKFRSDSNERLRRTSEAGRFKLERESDSKSKESTPESRKSFSSRDKPSKKIKEVKDNWSSDVSKRSDVHKRKRKKSDRGKQDAIKSKPDSENKKYSKHKKAKMESPSDPEEPSMSFESYLNYDEDIFKRKEQTGVKKAQKTYKISAKEQTTKDPVTKPVTSPDPVPKQMAPDALIHLMDIPLPALPELEKPSSVDYIEKRAEKEPDFCDVSEDSAIFTGQRLNRKMQVYSGTKTLFLPTMMSLFQQCIRTLQNNINLLHETGGVPFDLLEPVLERCTPEQLLRIEECNPIYVGVTDDLWGKHCQRDFKHCRLQEYESWKEMYVRLSEERERKLRTLTKSIVSAQSMKPKGRQVKMAFIHSVAKPPRDVRIQQEIHGTAVQQPHLLKSSVKSQDNQTRSSCVEPSRSSSTSSAGSNAHDPRKKTKIAPMMAKSLKVFKKQLGRR</sequence>
<dbReference type="InterPro" id="IPR051870">
    <property type="entry name" value="Elongin-A_domain"/>
</dbReference>
<dbReference type="GO" id="GO:0070449">
    <property type="term" value="C:elongin complex"/>
    <property type="evidence" value="ECO:0007669"/>
    <property type="project" value="InterPro"/>
</dbReference>
<feature type="compositionally biased region" description="Basic and acidic residues" evidence="4">
    <location>
        <begin position="288"/>
        <end position="304"/>
    </location>
</feature>
<dbReference type="CDD" id="cd00183">
    <property type="entry name" value="TFIIS_I"/>
    <property type="match status" value="1"/>
</dbReference>
<dbReference type="SMART" id="SM00509">
    <property type="entry name" value="TFS2N"/>
    <property type="match status" value="1"/>
</dbReference>